<gene>
    <name evidence="2" type="ORF">FHX81_5367</name>
</gene>
<proteinExistence type="predicted"/>
<keyword evidence="3" id="KW-1185">Reference proteome</keyword>
<dbReference type="RefSeq" id="WP_141980764.1">
    <property type="nucleotide sequence ID" value="NZ_VFPP01000001.1"/>
</dbReference>
<sequence length="80" mass="9016">MTDEELVARITQLVEEEHRLEGSGVGAGLSEGDARRLRDLEVALDQTWDLLRQRRARRAAGMDPDAAEPRDPGTVENYRQ</sequence>
<dbReference type="Pfam" id="PF10944">
    <property type="entry name" value="DUF2630"/>
    <property type="match status" value="1"/>
</dbReference>
<dbReference type="InterPro" id="IPR020311">
    <property type="entry name" value="Uncharacterised_Rv0898c"/>
</dbReference>
<evidence type="ECO:0000313" key="2">
    <source>
        <dbReference type="EMBL" id="TQM82954.1"/>
    </source>
</evidence>
<feature type="region of interest" description="Disordered" evidence="1">
    <location>
        <begin position="56"/>
        <end position="80"/>
    </location>
</feature>
<protein>
    <submittedName>
        <fullName evidence="2">Uncharacterized protein DUF2630</fullName>
    </submittedName>
</protein>
<dbReference type="EMBL" id="VFPP01000001">
    <property type="protein sequence ID" value="TQM82954.1"/>
    <property type="molecule type" value="Genomic_DNA"/>
</dbReference>
<dbReference type="OrthoDB" id="7376174at2"/>
<name>A0A543JJK5_9PSEU</name>
<reference evidence="2 3" key="1">
    <citation type="submission" date="2019-06" db="EMBL/GenBank/DDBJ databases">
        <title>Sequencing the genomes of 1000 actinobacteria strains.</title>
        <authorList>
            <person name="Klenk H.-P."/>
        </authorList>
    </citation>
    <scope>NUCLEOTIDE SEQUENCE [LARGE SCALE GENOMIC DNA]</scope>
    <source>
        <strain evidence="2 3">DSM 45456</strain>
    </source>
</reference>
<accession>A0A543JJK5</accession>
<feature type="compositionally biased region" description="Basic and acidic residues" evidence="1">
    <location>
        <begin position="67"/>
        <end position="80"/>
    </location>
</feature>
<comment type="caution">
    <text evidence="2">The sequence shown here is derived from an EMBL/GenBank/DDBJ whole genome shotgun (WGS) entry which is preliminary data.</text>
</comment>
<evidence type="ECO:0000256" key="1">
    <source>
        <dbReference type="SAM" id="MobiDB-lite"/>
    </source>
</evidence>
<dbReference type="AlphaFoldDB" id="A0A543JJK5"/>
<organism evidence="2 3">
    <name type="scientific">Saccharothrix saharensis</name>
    <dbReference type="NCBI Taxonomy" id="571190"/>
    <lineage>
        <taxon>Bacteria</taxon>
        <taxon>Bacillati</taxon>
        <taxon>Actinomycetota</taxon>
        <taxon>Actinomycetes</taxon>
        <taxon>Pseudonocardiales</taxon>
        <taxon>Pseudonocardiaceae</taxon>
        <taxon>Saccharothrix</taxon>
    </lineage>
</organism>
<evidence type="ECO:0000313" key="3">
    <source>
        <dbReference type="Proteomes" id="UP000316628"/>
    </source>
</evidence>
<dbReference type="Proteomes" id="UP000316628">
    <property type="component" value="Unassembled WGS sequence"/>
</dbReference>